<organism evidence="12 13">
    <name type="scientific">Mycolicibacterium smegmatis (strain MKD8)</name>
    <name type="common">Mycobacterium smegmatis</name>
    <dbReference type="NCBI Taxonomy" id="1214915"/>
    <lineage>
        <taxon>Bacteria</taxon>
        <taxon>Bacillati</taxon>
        <taxon>Actinomycetota</taxon>
        <taxon>Actinomycetes</taxon>
        <taxon>Mycobacteriales</taxon>
        <taxon>Mycobacteriaceae</taxon>
        <taxon>Mycolicibacterium</taxon>
    </lineage>
</organism>
<evidence type="ECO:0000256" key="2">
    <source>
        <dbReference type="ARBA" id="ARBA00011262"/>
    </source>
</evidence>
<evidence type="ECO:0000313" key="13">
    <source>
        <dbReference type="Proteomes" id="UP000011200"/>
    </source>
</evidence>
<dbReference type="CDD" id="cd06579">
    <property type="entry name" value="TM_PBP1_transp_AraH_like"/>
    <property type="match status" value="1"/>
</dbReference>
<reference evidence="13" key="2">
    <citation type="submission" date="2018-03" db="EMBL/GenBank/DDBJ databases">
        <authorList>
            <person name="Derbyshire K."/>
            <person name="Gray T.A."/>
            <person name="Champion M."/>
        </authorList>
    </citation>
    <scope>NUCLEOTIDE SEQUENCE [LARGE SCALE GENOMIC DNA]</scope>
    <source>
        <strain evidence="13">MKD8</strain>
    </source>
</reference>
<protein>
    <recommendedName>
        <fullName evidence="10">Autoinducer 2 import system permease protein LsrC</fullName>
    </recommendedName>
</protein>
<evidence type="ECO:0000256" key="9">
    <source>
        <dbReference type="ARBA" id="ARBA00025439"/>
    </source>
</evidence>
<evidence type="ECO:0000256" key="1">
    <source>
        <dbReference type="ARBA" id="ARBA00004651"/>
    </source>
</evidence>
<comment type="subcellular location">
    <subcellularLocation>
        <location evidence="1">Cell membrane</location>
        <topology evidence="1">Multi-pass membrane protein</topology>
    </subcellularLocation>
</comment>
<keyword evidence="8 11" id="KW-0472">Membrane</keyword>
<keyword evidence="3" id="KW-0813">Transport</keyword>
<evidence type="ECO:0000256" key="5">
    <source>
        <dbReference type="ARBA" id="ARBA00022519"/>
    </source>
</evidence>
<evidence type="ECO:0000313" key="12">
    <source>
        <dbReference type="EMBL" id="AWT51472.1"/>
    </source>
</evidence>
<dbReference type="PANTHER" id="PTHR32196:SF29">
    <property type="entry name" value="AUTOINDUCER 2 IMPORT SYSTEM PERMEASE PROTEIN LSRC"/>
    <property type="match status" value="1"/>
</dbReference>
<comment type="function">
    <text evidence="9">Part of the ABC transporter complex LsrABCD involved in autoinducer 2 (AI-2) import. Probably responsible for the translocation of the substrate across the membrane.</text>
</comment>
<keyword evidence="6 11" id="KW-0812">Transmembrane</keyword>
<evidence type="ECO:0000256" key="3">
    <source>
        <dbReference type="ARBA" id="ARBA00022448"/>
    </source>
</evidence>
<name>A0A2U9PIC9_MYCSE</name>
<evidence type="ECO:0000256" key="11">
    <source>
        <dbReference type="SAM" id="Phobius"/>
    </source>
</evidence>
<dbReference type="PANTHER" id="PTHR32196">
    <property type="entry name" value="ABC TRANSPORTER PERMEASE PROTEIN YPHD-RELATED-RELATED"/>
    <property type="match status" value="1"/>
</dbReference>
<comment type="subunit">
    <text evidence="2">The complex is composed of two ATP-binding proteins (LsrA), two transmembrane proteins (LsrC and LsrD) and a solute-binding protein (LsrB).</text>
</comment>
<proteinExistence type="predicted"/>
<reference evidence="12 13" key="1">
    <citation type="journal article" date="2013" name="Genome Announc.">
        <title>Draft genome sequence of MKD8, a conjugal recipient Mycobacterium smegmatis strain.</title>
        <authorList>
            <person name="Gray T.A."/>
            <person name="Palumbo M.J."/>
            <person name="Derbyshire K.M."/>
        </authorList>
    </citation>
    <scope>NUCLEOTIDE SEQUENCE [LARGE SCALE GENOMIC DNA]</scope>
    <source>
        <strain evidence="12 13">MKD8</strain>
    </source>
</reference>
<dbReference type="GO" id="GO:0022857">
    <property type="term" value="F:transmembrane transporter activity"/>
    <property type="evidence" value="ECO:0007669"/>
    <property type="project" value="InterPro"/>
</dbReference>
<dbReference type="EMBL" id="CP027541">
    <property type="protein sequence ID" value="AWT51472.1"/>
    <property type="molecule type" value="Genomic_DNA"/>
</dbReference>
<evidence type="ECO:0000256" key="6">
    <source>
        <dbReference type="ARBA" id="ARBA00022692"/>
    </source>
</evidence>
<dbReference type="Proteomes" id="UP000011200">
    <property type="component" value="Chromosome"/>
</dbReference>
<feature type="transmembrane region" description="Helical" evidence="11">
    <location>
        <begin position="169"/>
        <end position="190"/>
    </location>
</feature>
<evidence type="ECO:0000256" key="8">
    <source>
        <dbReference type="ARBA" id="ARBA00023136"/>
    </source>
</evidence>
<keyword evidence="7 11" id="KW-1133">Transmembrane helix</keyword>
<dbReference type="InterPro" id="IPR001851">
    <property type="entry name" value="ABC_transp_permease"/>
</dbReference>
<feature type="transmembrane region" description="Helical" evidence="11">
    <location>
        <begin position="119"/>
        <end position="140"/>
    </location>
</feature>
<evidence type="ECO:0000256" key="4">
    <source>
        <dbReference type="ARBA" id="ARBA00022475"/>
    </source>
</evidence>
<feature type="transmembrane region" description="Helical" evidence="11">
    <location>
        <begin position="49"/>
        <end position="76"/>
    </location>
</feature>
<keyword evidence="4" id="KW-1003">Cell membrane</keyword>
<sequence length="215" mass="22014">MSVSILLIVAVGELLVMISGNIDISVGSMVGVCAFVAASFAADNPEVSVLVPLALGATLGLALGAVNGVLVVVAGVPSIMATLGTLYVFRGADSLIAGSKQITASTVPESYLQLASARIFGVSVLIWLGIGIALAIGIWLRHTRSRRHLYAVGINDSAAVNAGIHSRRLVFGAFAASSLLCGVAGTLWGARFGTVTADAASGFDFKFWLPWLLAG</sequence>
<evidence type="ECO:0000256" key="7">
    <source>
        <dbReference type="ARBA" id="ARBA00022989"/>
    </source>
</evidence>
<dbReference type="GO" id="GO:0005886">
    <property type="term" value="C:plasma membrane"/>
    <property type="evidence" value="ECO:0007669"/>
    <property type="project" value="UniProtKB-SubCell"/>
</dbReference>
<evidence type="ECO:0000256" key="10">
    <source>
        <dbReference type="ARBA" id="ARBA00039382"/>
    </source>
</evidence>
<dbReference type="AlphaFoldDB" id="A0A2U9PIC9"/>
<dbReference type="Pfam" id="PF02653">
    <property type="entry name" value="BPD_transp_2"/>
    <property type="match status" value="1"/>
</dbReference>
<keyword evidence="5" id="KW-0997">Cell inner membrane</keyword>
<accession>A0A2U9PIC9</accession>
<gene>
    <name evidence="12" type="ORF">D806_004790</name>
</gene>